<gene>
    <name evidence="5" type="ORF">jhhlp_008490</name>
</gene>
<reference evidence="5 6" key="1">
    <citation type="journal article" date="2017" name="G3 (Bethesda)">
        <title>First Draft Genome Sequence of the Pathogenic Fungus Lomentospora prolificans (Formerly Scedosporium prolificans).</title>
        <authorList>
            <person name="Luo R."/>
            <person name="Zimin A."/>
            <person name="Workman R."/>
            <person name="Fan Y."/>
            <person name="Pertea G."/>
            <person name="Grossman N."/>
            <person name="Wear M.P."/>
            <person name="Jia B."/>
            <person name="Miller H."/>
            <person name="Casadevall A."/>
            <person name="Timp W."/>
            <person name="Zhang S.X."/>
            <person name="Salzberg S.L."/>
        </authorList>
    </citation>
    <scope>NUCLEOTIDE SEQUENCE [LARGE SCALE GENOMIC DNA]</scope>
    <source>
        <strain evidence="5 6">JHH-5317</strain>
    </source>
</reference>
<dbReference type="GO" id="GO:0006351">
    <property type="term" value="P:DNA-templated transcription"/>
    <property type="evidence" value="ECO:0007669"/>
    <property type="project" value="InterPro"/>
</dbReference>
<dbReference type="CDD" id="cd12148">
    <property type="entry name" value="fungal_TF_MHR"/>
    <property type="match status" value="1"/>
</dbReference>
<dbReference type="GO" id="GO:0008270">
    <property type="term" value="F:zinc ion binding"/>
    <property type="evidence" value="ECO:0007669"/>
    <property type="project" value="InterPro"/>
</dbReference>
<dbReference type="InParanoid" id="A0A2N3MY68"/>
<dbReference type="Proteomes" id="UP000233524">
    <property type="component" value="Unassembled WGS sequence"/>
</dbReference>
<sequence length="724" mass="78557">MSSNAKRPAASNTSGETSMQNKRRRVSRACDTCRSAKDKCDGVKPRCQRCVSMQRQCTYLNPEKRRGIRTGYLRAIEVALALLLDYIPASESVLLMALSEQEDDQRDIFIDKDSPTAEALLKRWHQSDVYQGIDRIISRDETTPRSDPPDGDGASSVPRLLDSVGRRAERNGELTKWRAGSLRVMSPASQHGFGEVSHLELPSNSRNYLEAYFTWAHCWFPIVEQEPLTQLAASYPATGFRVDPRDQSYSRHAELWSAMAVGAALESRRGNLPDVLSRGPGRIQIPGEPPSHVVIYSTARKLVPTEDGVLDECHVRSLLLLSLAKLASSETNASWMLIGQAVRLFLQLPKYHTGQKNPFSQQDLIVFMACFILDTLVSLRLGKPSQMRSLDLPDTLHPLDAQFRELSNPPDCSNNPSMAPSPMAALFQQYKFARILSQNLSMRTGGGNPSSAGFGPAELVQSLDPPFHFCNALVHGGLTPKAPAAFLVHAGFLTTSILLAPASMPRLIESLLDVVGHCVSAVGANTSPLLLSLYLELAVGEGRLDCLKPDERSRTVELLQTLKGGSDNQEATCGPQSVAAGSIGLTPQSAMEGLTPENPSSVPLFGGEGVGMRNNVHSRGALDNSSGFTTTTAPNILHSNSCAAPGNSVPINPLLGNGMGNENHGMMNLGRMGGYPVDYDAILDELSSLDYVDNIEPDPQFMTNLGFAPGSELNEMFNGHFGSM</sequence>
<dbReference type="PROSITE" id="PS50048">
    <property type="entry name" value="ZN2_CY6_FUNGAL_2"/>
    <property type="match status" value="1"/>
</dbReference>
<comment type="caution">
    <text evidence="5">The sequence shown here is derived from an EMBL/GenBank/DDBJ whole genome shotgun (WGS) entry which is preliminary data.</text>
</comment>
<dbReference type="CDD" id="cd00067">
    <property type="entry name" value="GAL4"/>
    <property type="match status" value="1"/>
</dbReference>
<dbReference type="GO" id="GO:0000981">
    <property type="term" value="F:DNA-binding transcription factor activity, RNA polymerase II-specific"/>
    <property type="evidence" value="ECO:0007669"/>
    <property type="project" value="InterPro"/>
</dbReference>
<proteinExistence type="predicted"/>
<dbReference type="GO" id="GO:0045944">
    <property type="term" value="P:positive regulation of transcription by RNA polymerase II"/>
    <property type="evidence" value="ECO:0007669"/>
    <property type="project" value="TreeGrafter"/>
</dbReference>
<protein>
    <recommendedName>
        <fullName evidence="4">Zn(2)-C6 fungal-type domain-containing protein</fullName>
    </recommendedName>
</protein>
<dbReference type="Pfam" id="PF04082">
    <property type="entry name" value="Fungal_trans"/>
    <property type="match status" value="1"/>
</dbReference>
<evidence type="ECO:0000259" key="4">
    <source>
        <dbReference type="PROSITE" id="PS50048"/>
    </source>
</evidence>
<name>A0A2N3MY68_9PEZI</name>
<keyword evidence="1" id="KW-0479">Metal-binding</keyword>
<keyword evidence="2" id="KW-0539">Nucleus</keyword>
<dbReference type="AlphaFoldDB" id="A0A2N3MY68"/>
<dbReference type="VEuPathDB" id="FungiDB:jhhlp_008490"/>
<dbReference type="PANTHER" id="PTHR47655:SF2">
    <property type="entry name" value="QUINIC ACID UTILIZATION ACTIVATOR"/>
    <property type="match status" value="1"/>
</dbReference>
<keyword evidence="6" id="KW-1185">Reference proteome</keyword>
<evidence type="ECO:0000256" key="2">
    <source>
        <dbReference type="ARBA" id="ARBA00023242"/>
    </source>
</evidence>
<accession>A0A2N3MY68</accession>
<organism evidence="5 6">
    <name type="scientific">Lomentospora prolificans</name>
    <dbReference type="NCBI Taxonomy" id="41688"/>
    <lineage>
        <taxon>Eukaryota</taxon>
        <taxon>Fungi</taxon>
        <taxon>Dikarya</taxon>
        <taxon>Ascomycota</taxon>
        <taxon>Pezizomycotina</taxon>
        <taxon>Sordariomycetes</taxon>
        <taxon>Hypocreomycetidae</taxon>
        <taxon>Microascales</taxon>
        <taxon>Microascaceae</taxon>
        <taxon>Lomentospora</taxon>
    </lineage>
</organism>
<dbReference type="PANTHER" id="PTHR47655">
    <property type="entry name" value="QUINIC ACID UTILIZATION ACTIVATOR"/>
    <property type="match status" value="1"/>
</dbReference>
<dbReference type="GO" id="GO:0003677">
    <property type="term" value="F:DNA binding"/>
    <property type="evidence" value="ECO:0007669"/>
    <property type="project" value="InterPro"/>
</dbReference>
<dbReference type="OrthoDB" id="3364175at2759"/>
<feature type="region of interest" description="Disordered" evidence="3">
    <location>
        <begin position="137"/>
        <end position="162"/>
    </location>
</feature>
<evidence type="ECO:0000313" key="5">
    <source>
        <dbReference type="EMBL" id="PKS05123.1"/>
    </source>
</evidence>
<dbReference type="EMBL" id="NLAX01001623">
    <property type="protein sequence ID" value="PKS05123.1"/>
    <property type="molecule type" value="Genomic_DNA"/>
</dbReference>
<feature type="domain" description="Zn(2)-C6 fungal-type" evidence="4">
    <location>
        <begin position="29"/>
        <end position="59"/>
    </location>
</feature>
<dbReference type="Pfam" id="PF00172">
    <property type="entry name" value="Zn_clus"/>
    <property type="match status" value="1"/>
</dbReference>
<dbReference type="InterPro" id="IPR052783">
    <property type="entry name" value="Metabolic/Drug-Res_Regulator"/>
</dbReference>
<evidence type="ECO:0000256" key="3">
    <source>
        <dbReference type="SAM" id="MobiDB-lite"/>
    </source>
</evidence>
<evidence type="ECO:0000313" key="6">
    <source>
        <dbReference type="Proteomes" id="UP000233524"/>
    </source>
</evidence>
<feature type="compositionally biased region" description="Polar residues" evidence="3">
    <location>
        <begin position="1"/>
        <end position="20"/>
    </location>
</feature>
<dbReference type="InterPro" id="IPR001138">
    <property type="entry name" value="Zn2Cys6_DnaBD"/>
</dbReference>
<dbReference type="STRING" id="41688.A0A2N3MY68"/>
<dbReference type="PROSITE" id="PS00463">
    <property type="entry name" value="ZN2_CY6_FUNGAL_1"/>
    <property type="match status" value="1"/>
</dbReference>
<dbReference type="InterPro" id="IPR007219">
    <property type="entry name" value="XnlR_reg_dom"/>
</dbReference>
<dbReference type="SUPFAM" id="SSF57701">
    <property type="entry name" value="Zn2/Cys6 DNA-binding domain"/>
    <property type="match status" value="1"/>
</dbReference>
<feature type="region of interest" description="Disordered" evidence="3">
    <location>
        <begin position="1"/>
        <end position="24"/>
    </location>
</feature>
<dbReference type="Gene3D" id="4.10.240.10">
    <property type="entry name" value="Zn(2)-C6 fungal-type DNA-binding domain"/>
    <property type="match status" value="1"/>
</dbReference>
<dbReference type="SMART" id="SM00906">
    <property type="entry name" value="Fungal_trans"/>
    <property type="match status" value="1"/>
</dbReference>
<dbReference type="InterPro" id="IPR036864">
    <property type="entry name" value="Zn2-C6_fun-type_DNA-bd_sf"/>
</dbReference>
<dbReference type="SMART" id="SM00066">
    <property type="entry name" value="GAL4"/>
    <property type="match status" value="1"/>
</dbReference>
<evidence type="ECO:0000256" key="1">
    <source>
        <dbReference type="ARBA" id="ARBA00022723"/>
    </source>
</evidence>
<feature type="compositionally biased region" description="Basic and acidic residues" evidence="3">
    <location>
        <begin position="137"/>
        <end position="148"/>
    </location>
</feature>